<keyword evidence="2" id="KW-1133">Transmembrane helix</keyword>
<dbReference type="RefSeq" id="WP_133909440.1">
    <property type="nucleotide sequence ID" value="NZ_SOCP01000036.1"/>
</dbReference>
<dbReference type="EMBL" id="SOCP01000036">
    <property type="protein sequence ID" value="TDV35317.1"/>
    <property type="molecule type" value="Genomic_DNA"/>
</dbReference>
<accession>A0A4R7UP43</accession>
<comment type="caution">
    <text evidence="3">The sequence shown here is derived from an EMBL/GenBank/DDBJ whole genome shotgun (WGS) entry which is preliminary data.</text>
</comment>
<keyword evidence="2" id="KW-0812">Transmembrane</keyword>
<protein>
    <submittedName>
        <fullName evidence="3">Uncharacterized protein</fullName>
    </submittedName>
</protein>
<reference evidence="3 4" key="1">
    <citation type="submission" date="2019-03" db="EMBL/GenBank/DDBJ databases">
        <title>Genomic Encyclopedia of Archaeal and Bacterial Type Strains, Phase II (KMG-II): from individual species to whole genera.</title>
        <authorList>
            <person name="Goeker M."/>
        </authorList>
    </citation>
    <scope>NUCLEOTIDE SEQUENCE [LARGE SCALE GENOMIC DNA]</scope>
    <source>
        <strain evidence="3 4">DSM 45499</strain>
    </source>
</reference>
<gene>
    <name evidence="3" type="ORF">CLV71_13632</name>
</gene>
<dbReference type="AlphaFoldDB" id="A0A4R7UP43"/>
<keyword evidence="4" id="KW-1185">Reference proteome</keyword>
<feature type="region of interest" description="Disordered" evidence="1">
    <location>
        <begin position="40"/>
        <end position="68"/>
    </location>
</feature>
<sequence>MTTPTTDMSPSQRRSSLPWVIAGAVVVVAAVAVTLVLTTGGDDESGAAPPSTPAAATTSKSGSTYDLGTPETAAESFAAAAKTGSGETLLGLACVGRPSCVAEHAPGTSQQQVAEAQDAIREGALELAQHLEGATFGISIDGAVPDTKDVPYRTPEMTGDAFLKLTFVQTDGDWLYFLPAS</sequence>
<name>A0A4R7UP43_9PSEU</name>
<feature type="transmembrane region" description="Helical" evidence="2">
    <location>
        <begin position="17"/>
        <end position="37"/>
    </location>
</feature>
<evidence type="ECO:0000256" key="1">
    <source>
        <dbReference type="SAM" id="MobiDB-lite"/>
    </source>
</evidence>
<evidence type="ECO:0000256" key="2">
    <source>
        <dbReference type="SAM" id="Phobius"/>
    </source>
</evidence>
<evidence type="ECO:0000313" key="3">
    <source>
        <dbReference type="EMBL" id="TDV35317.1"/>
    </source>
</evidence>
<evidence type="ECO:0000313" key="4">
    <source>
        <dbReference type="Proteomes" id="UP000294927"/>
    </source>
</evidence>
<feature type="compositionally biased region" description="Low complexity" evidence="1">
    <location>
        <begin position="40"/>
        <end position="64"/>
    </location>
</feature>
<keyword evidence="2" id="KW-0472">Membrane</keyword>
<dbReference type="Proteomes" id="UP000294927">
    <property type="component" value="Unassembled WGS sequence"/>
</dbReference>
<proteinExistence type="predicted"/>
<organism evidence="3 4">
    <name type="scientific">Actinophytocola oryzae</name>
    <dbReference type="NCBI Taxonomy" id="502181"/>
    <lineage>
        <taxon>Bacteria</taxon>
        <taxon>Bacillati</taxon>
        <taxon>Actinomycetota</taxon>
        <taxon>Actinomycetes</taxon>
        <taxon>Pseudonocardiales</taxon>
        <taxon>Pseudonocardiaceae</taxon>
    </lineage>
</organism>